<comment type="caution">
    <text evidence="1">The sequence shown here is derived from an EMBL/GenBank/DDBJ whole genome shotgun (WGS) entry which is preliminary data.</text>
</comment>
<evidence type="ECO:0000313" key="2">
    <source>
        <dbReference type="Proteomes" id="UP001183420"/>
    </source>
</evidence>
<accession>A0ABU2LZD5</accession>
<sequence length="59" mass="6446">MSTATVHPGATASGHVNHPRQLLGHALRAVRVVAETAVDIVVLGRIDEQDQTIVRRRLR</sequence>
<evidence type="ECO:0000313" key="1">
    <source>
        <dbReference type="EMBL" id="MDT0322956.1"/>
    </source>
</evidence>
<reference evidence="2" key="1">
    <citation type="submission" date="2023-07" db="EMBL/GenBank/DDBJ databases">
        <title>30 novel species of actinomycetes from the DSMZ collection.</title>
        <authorList>
            <person name="Nouioui I."/>
        </authorList>
    </citation>
    <scope>NUCLEOTIDE SEQUENCE [LARGE SCALE GENOMIC DNA]</scope>
    <source>
        <strain evidence="2">DSM 44918</strain>
    </source>
</reference>
<keyword evidence="2" id="KW-1185">Reference proteome</keyword>
<dbReference type="EMBL" id="JAVREM010000079">
    <property type="protein sequence ID" value="MDT0322956.1"/>
    <property type="molecule type" value="Genomic_DNA"/>
</dbReference>
<dbReference type="RefSeq" id="WP_311603887.1">
    <property type="nucleotide sequence ID" value="NZ_JAVREM010000079.1"/>
</dbReference>
<name>A0ABU2LZD5_9ACTN</name>
<organism evidence="1 2">
    <name type="scientific">Streptomyces millisiae</name>
    <dbReference type="NCBI Taxonomy" id="3075542"/>
    <lineage>
        <taxon>Bacteria</taxon>
        <taxon>Bacillati</taxon>
        <taxon>Actinomycetota</taxon>
        <taxon>Actinomycetes</taxon>
        <taxon>Kitasatosporales</taxon>
        <taxon>Streptomycetaceae</taxon>
        <taxon>Streptomyces</taxon>
    </lineage>
</organism>
<proteinExistence type="predicted"/>
<gene>
    <name evidence="1" type="ORF">RNC47_32055</name>
</gene>
<dbReference type="Proteomes" id="UP001183420">
    <property type="component" value="Unassembled WGS sequence"/>
</dbReference>
<protein>
    <submittedName>
        <fullName evidence="1">Uncharacterized protein</fullName>
    </submittedName>
</protein>